<dbReference type="InterPro" id="IPR046357">
    <property type="entry name" value="PPIase_dom_sf"/>
</dbReference>
<dbReference type="Pfam" id="PF13624">
    <property type="entry name" value="SurA_N_3"/>
    <property type="match status" value="1"/>
</dbReference>
<dbReference type="EMBL" id="JBHUDY010000001">
    <property type="protein sequence ID" value="MFD1612045.1"/>
    <property type="molecule type" value="Genomic_DNA"/>
</dbReference>
<protein>
    <recommendedName>
        <fullName evidence="2">Parvulin-like PPIase</fullName>
    </recommendedName>
    <alternativeName>
        <fullName evidence="9">Peptidyl-prolyl cis-trans isomerase plp</fullName>
    </alternativeName>
    <alternativeName>
        <fullName evidence="12">Periplasmic chaperone PpiD</fullName>
    </alternativeName>
    <alternativeName>
        <fullName evidence="13">Periplasmic folding chaperone</fullName>
    </alternativeName>
    <alternativeName>
        <fullName evidence="10">Rotamase plp</fullName>
    </alternativeName>
</protein>
<keyword evidence="3" id="KW-1003">Cell membrane</keyword>
<comment type="subcellular location">
    <subcellularLocation>
        <location evidence="1">Cell inner membrane</location>
        <topology evidence="1">Single-pass type II membrane protein</topology>
        <orientation evidence="1">Periplasmic side</orientation>
    </subcellularLocation>
</comment>
<dbReference type="Pfam" id="PF13145">
    <property type="entry name" value="Rotamase_2"/>
    <property type="match status" value="1"/>
</dbReference>
<evidence type="ECO:0000256" key="1">
    <source>
        <dbReference type="ARBA" id="ARBA00004382"/>
    </source>
</evidence>
<evidence type="ECO:0000256" key="11">
    <source>
        <dbReference type="ARBA" id="ARBA00038408"/>
    </source>
</evidence>
<dbReference type="PANTHER" id="PTHR47529">
    <property type="entry name" value="PEPTIDYL-PROLYL CIS-TRANS ISOMERASE D"/>
    <property type="match status" value="1"/>
</dbReference>
<evidence type="ECO:0000256" key="10">
    <source>
        <dbReference type="ARBA" id="ARBA00031484"/>
    </source>
</evidence>
<keyword evidence="8" id="KW-0143">Chaperone</keyword>
<comment type="caution">
    <text evidence="15">The sequence shown here is derived from an EMBL/GenBank/DDBJ whole genome shotgun (WGS) entry which is preliminary data.</text>
</comment>
<feature type="domain" description="PpiC" evidence="14">
    <location>
        <begin position="251"/>
        <end position="371"/>
    </location>
</feature>
<evidence type="ECO:0000256" key="2">
    <source>
        <dbReference type="ARBA" id="ARBA00018370"/>
    </source>
</evidence>
<dbReference type="SUPFAM" id="SSF54534">
    <property type="entry name" value="FKBP-like"/>
    <property type="match status" value="1"/>
</dbReference>
<sequence>MLDNFRRLSKSKIGIGLFALFIAAMAFGFAAADIRALGGHITPGSDTVATIGGTKITTAELQQRVMRALENARQDRPGLTMPEFVRMGGVDQILQQMADSMALEQFAKTQGFGVSRKMEDAQIASAPAFRGLNGSFDQSAFEAFLNRQRVSEREVRDDLAREMYLTQLLVPATGGAPAPVGLTLPYASMLLEQRTGRAQFVPVSAFKGAAPTDAELDAYYRKNLARYTTAERRVVRYALIDRAAFEAAAQPSEAEIAKAYEAGKADYAAKETRTISQVILPNETAAKDLAAKIAAGTPIAEAAKAAGLESVTLNEQTRDQYAEASSAAVANAVFSTPQGKVAAPARSGLGWHVARVDKIVTVPGKTLDQVRGDLTAKLKKDKADQAMADTVGKIEDAIGGGATFDEVVQNNKLQPVTTPALLADGSNPDMPGAPVARELPVVMKTAFGMDVGDDPLTEAVVPNQVVALVKTDNIVAAAPQPLAKVRDKVAADLVAERSLAASRQAADAIAAKVNSVTPLAQAASAAGAALPAPAPLSGRRGELLRQGQQVEPQVAAMFSLRQGKARVVPAKDKSGWYVVTTDSAVAGDARSQPQLVQATRTQFGSVFGQEYGQQLAAAARKSVGVEINPAAVARLKSELVGGGTQAQ</sequence>
<keyword evidence="6" id="KW-1133">Transmembrane helix</keyword>
<dbReference type="InterPro" id="IPR000297">
    <property type="entry name" value="PPIase_PpiC"/>
</dbReference>
<accession>A0ABW4I440</accession>
<evidence type="ECO:0000313" key="16">
    <source>
        <dbReference type="Proteomes" id="UP001597115"/>
    </source>
</evidence>
<dbReference type="SUPFAM" id="SSF109998">
    <property type="entry name" value="Triger factor/SurA peptide-binding domain-like"/>
    <property type="match status" value="1"/>
</dbReference>
<evidence type="ECO:0000256" key="5">
    <source>
        <dbReference type="ARBA" id="ARBA00022692"/>
    </source>
</evidence>
<keyword evidence="7" id="KW-0472">Membrane</keyword>
<proteinExistence type="inferred from homology"/>
<dbReference type="InterPro" id="IPR027304">
    <property type="entry name" value="Trigger_fact/SurA_dom_sf"/>
</dbReference>
<dbReference type="InterPro" id="IPR052029">
    <property type="entry name" value="PpiD_chaperone"/>
</dbReference>
<evidence type="ECO:0000256" key="8">
    <source>
        <dbReference type="ARBA" id="ARBA00023186"/>
    </source>
</evidence>
<organism evidence="15 16">
    <name type="scientific">Sphingomonas tabacisoli</name>
    <dbReference type="NCBI Taxonomy" id="2249466"/>
    <lineage>
        <taxon>Bacteria</taxon>
        <taxon>Pseudomonadati</taxon>
        <taxon>Pseudomonadota</taxon>
        <taxon>Alphaproteobacteria</taxon>
        <taxon>Sphingomonadales</taxon>
        <taxon>Sphingomonadaceae</taxon>
        <taxon>Sphingomonas</taxon>
    </lineage>
</organism>
<keyword evidence="4" id="KW-0997">Cell inner membrane</keyword>
<dbReference type="RefSeq" id="WP_380888689.1">
    <property type="nucleotide sequence ID" value="NZ_JBHUDY010000001.1"/>
</dbReference>
<evidence type="ECO:0000256" key="13">
    <source>
        <dbReference type="ARBA" id="ARBA00042775"/>
    </source>
</evidence>
<dbReference type="Gene3D" id="1.10.4030.10">
    <property type="entry name" value="Porin chaperone SurA, peptide-binding domain"/>
    <property type="match status" value="1"/>
</dbReference>
<evidence type="ECO:0000256" key="9">
    <source>
        <dbReference type="ARBA" id="ARBA00030642"/>
    </source>
</evidence>
<evidence type="ECO:0000259" key="14">
    <source>
        <dbReference type="Pfam" id="PF13145"/>
    </source>
</evidence>
<comment type="similarity">
    <text evidence="11">Belongs to the PpiD chaperone family.</text>
</comment>
<evidence type="ECO:0000256" key="3">
    <source>
        <dbReference type="ARBA" id="ARBA00022475"/>
    </source>
</evidence>
<name>A0ABW4I440_9SPHN</name>
<keyword evidence="16" id="KW-1185">Reference proteome</keyword>
<dbReference type="Gene3D" id="3.10.50.40">
    <property type="match status" value="1"/>
</dbReference>
<evidence type="ECO:0000313" key="15">
    <source>
        <dbReference type="EMBL" id="MFD1612045.1"/>
    </source>
</evidence>
<evidence type="ECO:0000256" key="6">
    <source>
        <dbReference type="ARBA" id="ARBA00022989"/>
    </source>
</evidence>
<gene>
    <name evidence="15" type="ORF">ACFSCW_09555</name>
</gene>
<evidence type="ECO:0000256" key="7">
    <source>
        <dbReference type="ARBA" id="ARBA00023136"/>
    </source>
</evidence>
<dbReference type="Proteomes" id="UP001597115">
    <property type="component" value="Unassembled WGS sequence"/>
</dbReference>
<dbReference type="PANTHER" id="PTHR47529:SF1">
    <property type="entry name" value="PERIPLASMIC CHAPERONE PPID"/>
    <property type="match status" value="1"/>
</dbReference>
<keyword evidence="5" id="KW-0812">Transmembrane</keyword>
<reference evidence="16" key="1">
    <citation type="journal article" date="2019" name="Int. J. Syst. Evol. Microbiol.">
        <title>The Global Catalogue of Microorganisms (GCM) 10K type strain sequencing project: providing services to taxonomists for standard genome sequencing and annotation.</title>
        <authorList>
            <consortium name="The Broad Institute Genomics Platform"/>
            <consortium name="The Broad Institute Genome Sequencing Center for Infectious Disease"/>
            <person name="Wu L."/>
            <person name="Ma J."/>
        </authorList>
    </citation>
    <scope>NUCLEOTIDE SEQUENCE [LARGE SCALE GENOMIC DNA]</scope>
    <source>
        <strain evidence="16">CGMCC 1.16275</strain>
    </source>
</reference>
<evidence type="ECO:0000256" key="12">
    <source>
        <dbReference type="ARBA" id="ARBA00040743"/>
    </source>
</evidence>
<evidence type="ECO:0000256" key="4">
    <source>
        <dbReference type="ARBA" id="ARBA00022519"/>
    </source>
</evidence>